<dbReference type="PANTHER" id="PTHR43214">
    <property type="entry name" value="TWO-COMPONENT RESPONSE REGULATOR"/>
    <property type="match status" value="1"/>
</dbReference>
<evidence type="ECO:0000313" key="3">
    <source>
        <dbReference type="EMBL" id="QKI89499.1"/>
    </source>
</evidence>
<evidence type="ECO:0000259" key="2">
    <source>
        <dbReference type="PROSITE" id="PS50043"/>
    </source>
</evidence>
<dbReference type="PROSITE" id="PS50043">
    <property type="entry name" value="HTH_LUXR_2"/>
    <property type="match status" value="1"/>
</dbReference>
<organism evidence="3 4">
    <name type="scientific">Thiomicrorhabdus xiamenensis</name>
    <dbReference type="NCBI Taxonomy" id="2739063"/>
    <lineage>
        <taxon>Bacteria</taxon>
        <taxon>Pseudomonadati</taxon>
        <taxon>Pseudomonadota</taxon>
        <taxon>Gammaproteobacteria</taxon>
        <taxon>Thiotrichales</taxon>
        <taxon>Piscirickettsiaceae</taxon>
        <taxon>Thiomicrorhabdus</taxon>
    </lineage>
</organism>
<dbReference type="SUPFAM" id="SSF46894">
    <property type="entry name" value="C-terminal effector domain of the bipartite response regulators"/>
    <property type="match status" value="1"/>
</dbReference>
<dbReference type="RefSeq" id="WP_173285397.1">
    <property type="nucleotide sequence ID" value="NZ_CP054020.1"/>
</dbReference>
<proteinExistence type="predicted"/>
<dbReference type="Gene3D" id="3.40.50.2300">
    <property type="match status" value="1"/>
</dbReference>
<dbReference type="KEGG" id="txa:HQN79_07915"/>
<protein>
    <submittedName>
        <fullName evidence="3">Response regulator transcription factor</fullName>
    </submittedName>
</protein>
<dbReference type="InterPro" id="IPR000792">
    <property type="entry name" value="Tscrpt_reg_LuxR_C"/>
</dbReference>
<evidence type="ECO:0000256" key="1">
    <source>
        <dbReference type="ARBA" id="ARBA00023125"/>
    </source>
</evidence>
<feature type="domain" description="HTH luxR-type" evidence="2">
    <location>
        <begin position="133"/>
        <end position="198"/>
    </location>
</feature>
<gene>
    <name evidence="3" type="ORF">HQN79_07915</name>
</gene>
<name>A0A7D4SJ33_9GAMM</name>
<accession>A0A7D4SJ33</accession>
<keyword evidence="4" id="KW-1185">Reference proteome</keyword>
<dbReference type="InterPro" id="IPR039420">
    <property type="entry name" value="WalR-like"/>
</dbReference>
<dbReference type="PANTHER" id="PTHR43214:SF37">
    <property type="entry name" value="TRANSCRIPTIONAL REGULATORY PROTEIN YDFI"/>
    <property type="match status" value="1"/>
</dbReference>
<dbReference type="Proteomes" id="UP000504724">
    <property type="component" value="Chromosome"/>
</dbReference>
<reference evidence="3 4" key="1">
    <citation type="submission" date="2020-05" db="EMBL/GenBank/DDBJ databases">
        <title>Thiomicrorhabdus sediminis sp.nov. and Thiomicrorhabdus xiamenensis sp.nov., novel sulfur-oxidizing bacteria isolated from coastal sediment.</title>
        <authorList>
            <person name="Liu X."/>
        </authorList>
    </citation>
    <scope>NUCLEOTIDE SEQUENCE [LARGE SCALE GENOMIC DNA]</scope>
    <source>
        <strain evidence="3 4">G2</strain>
    </source>
</reference>
<dbReference type="Pfam" id="PF00196">
    <property type="entry name" value="GerE"/>
    <property type="match status" value="1"/>
</dbReference>
<dbReference type="PRINTS" id="PR00038">
    <property type="entry name" value="HTHLUXR"/>
</dbReference>
<dbReference type="GO" id="GO:0006355">
    <property type="term" value="P:regulation of DNA-templated transcription"/>
    <property type="evidence" value="ECO:0007669"/>
    <property type="project" value="InterPro"/>
</dbReference>
<dbReference type="CDD" id="cd06170">
    <property type="entry name" value="LuxR_C_like"/>
    <property type="match status" value="1"/>
</dbReference>
<dbReference type="SMART" id="SM00421">
    <property type="entry name" value="HTH_LUXR"/>
    <property type="match status" value="1"/>
</dbReference>
<dbReference type="GO" id="GO:0003677">
    <property type="term" value="F:DNA binding"/>
    <property type="evidence" value="ECO:0007669"/>
    <property type="project" value="UniProtKB-KW"/>
</dbReference>
<keyword evidence="1" id="KW-0238">DNA-binding</keyword>
<dbReference type="EMBL" id="CP054020">
    <property type="protein sequence ID" value="QKI89499.1"/>
    <property type="molecule type" value="Genomic_DNA"/>
</dbReference>
<dbReference type="AlphaFoldDB" id="A0A7D4SJ33"/>
<evidence type="ECO:0000313" key="4">
    <source>
        <dbReference type="Proteomes" id="UP000504724"/>
    </source>
</evidence>
<dbReference type="InterPro" id="IPR016032">
    <property type="entry name" value="Sig_transdc_resp-reg_C-effctor"/>
</dbReference>
<sequence length="199" mass="22722">MQLFTEKGFTTDHWKSVFPDIQVEFVEEMNIDSDKEPTPNGLTWIVTQTPGWQKRISQFAKQGNKVIALTRQADLNEFKDAFSSGATGYLDALSNAEMLKLAKQTVEKGAVWLPSPIVNDLIKRTSQKIESKYQPNLDELTQKEKEVAEKVALGESNHEIAEEMKISERTVKSHLTQIYNKLNLRDRLHLMLYIRGAVN</sequence>